<sequence length="264" mass="30891">MQRVKELKETIKSSKIFIHTIIEKIRDTGKIKIVNKLNNNPLHPEYQSTFPDLHLASNKIDNSNQSYLSSLNEQFDLENKNNIINRYLINKIDNNFKKSSIPIDIPEKIKEKIKLFFEKSKPVNEINQDFMEDFHSSLFIVDGNLIYSTNKEDMIREFKKIVPNIEDRKFISTYARPKLLNKSYFELISEHPELNEYRITNSRNIYEINHLKDGTLQLIVTNLSDISPTDDNSIKRYCAFGVRASAILSPESNSPIMEYSHFLN</sequence>
<protein>
    <submittedName>
        <fullName evidence="1">Uncharacterized protein</fullName>
    </submittedName>
</protein>
<dbReference type="OrthoDB" id="6553087at2"/>
<evidence type="ECO:0000313" key="1">
    <source>
        <dbReference type="EMBL" id="AWH90244.1"/>
    </source>
</evidence>
<reference evidence="1 2" key="1">
    <citation type="submission" date="2018-04" db="EMBL/GenBank/DDBJ databases">
        <title>Genome sequence of Buchnera aphidicola from Melaphis sacchari.</title>
        <authorList>
            <person name="Geib S.M."/>
            <person name="Palmer N.A."/>
            <person name="Sattler S.E."/>
            <person name="Sarath G."/>
        </authorList>
    </citation>
    <scope>NUCLEOTIDE SEQUENCE [LARGE SCALE GENOMIC DNA]</scope>
    <source>
        <strain evidence="1 2">LSU</strain>
    </source>
</reference>
<accession>A0A2U8DG43</accession>
<dbReference type="Proteomes" id="UP000244884">
    <property type="component" value="Chromosome"/>
</dbReference>
<proteinExistence type="predicted"/>
<name>A0A2U8DG43_9GAMM</name>
<evidence type="ECO:0000313" key="2">
    <source>
        <dbReference type="Proteomes" id="UP000244884"/>
    </source>
</evidence>
<gene>
    <name evidence="1" type="ORF">DD681_00130</name>
</gene>
<dbReference type="EMBL" id="CP029161">
    <property type="protein sequence ID" value="AWH90244.1"/>
    <property type="molecule type" value="Genomic_DNA"/>
</dbReference>
<dbReference type="AlphaFoldDB" id="A0A2U8DG43"/>
<dbReference type="RefSeq" id="WP_158341015.1">
    <property type="nucleotide sequence ID" value="NZ_CP029161.1"/>
</dbReference>
<organism evidence="1 2">
    <name type="scientific">Buchnera aphidicola</name>
    <name type="common">Melanaphis sacchari</name>
    <dbReference type="NCBI Taxonomy" id="2173854"/>
    <lineage>
        <taxon>Bacteria</taxon>
        <taxon>Pseudomonadati</taxon>
        <taxon>Pseudomonadota</taxon>
        <taxon>Gammaproteobacteria</taxon>
        <taxon>Enterobacterales</taxon>
        <taxon>Erwiniaceae</taxon>
        <taxon>Buchnera</taxon>
    </lineage>
</organism>